<accession>A0A4Y2RK02</accession>
<name>A0A4Y2RK02_ARAVE</name>
<organism evidence="2 3">
    <name type="scientific">Araneus ventricosus</name>
    <name type="common">Orbweaver spider</name>
    <name type="synonym">Epeira ventricosa</name>
    <dbReference type="NCBI Taxonomy" id="182803"/>
    <lineage>
        <taxon>Eukaryota</taxon>
        <taxon>Metazoa</taxon>
        <taxon>Ecdysozoa</taxon>
        <taxon>Arthropoda</taxon>
        <taxon>Chelicerata</taxon>
        <taxon>Arachnida</taxon>
        <taxon>Araneae</taxon>
        <taxon>Araneomorphae</taxon>
        <taxon>Entelegynae</taxon>
        <taxon>Araneoidea</taxon>
        <taxon>Araneidae</taxon>
        <taxon>Araneus</taxon>
    </lineage>
</organism>
<keyword evidence="3" id="KW-1185">Reference proteome</keyword>
<comment type="caution">
    <text evidence="2">The sequence shown here is derived from an EMBL/GenBank/DDBJ whole genome shotgun (WGS) entry which is preliminary data.</text>
</comment>
<dbReference type="AlphaFoldDB" id="A0A4Y2RK02"/>
<proteinExistence type="predicted"/>
<evidence type="ECO:0000313" key="2">
    <source>
        <dbReference type="EMBL" id="GBN75589.1"/>
    </source>
</evidence>
<protein>
    <submittedName>
        <fullName evidence="2">Uncharacterized protein</fullName>
    </submittedName>
</protein>
<evidence type="ECO:0000256" key="1">
    <source>
        <dbReference type="SAM" id="MobiDB-lite"/>
    </source>
</evidence>
<feature type="compositionally biased region" description="Polar residues" evidence="1">
    <location>
        <begin position="68"/>
        <end position="78"/>
    </location>
</feature>
<evidence type="ECO:0000313" key="3">
    <source>
        <dbReference type="Proteomes" id="UP000499080"/>
    </source>
</evidence>
<dbReference type="EMBL" id="BGPR01017251">
    <property type="protein sequence ID" value="GBN75589.1"/>
    <property type="molecule type" value="Genomic_DNA"/>
</dbReference>
<feature type="region of interest" description="Disordered" evidence="1">
    <location>
        <begin position="68"/>
        <end position="87"/>
    </location>
</feature>
<gene>
    <name evidence="2" type="ORF">AVEN_197380_1</name>
</gene>
<dbReference type="PANTHER" id="PTHR46114">
    <property type="entry name" value="APPLE DOMAIN-CONTAINING PROTEIN"/>
    <property type="match status" value="1"/>
</dbReference>
<reference evidence="2 3" key="1">
    <citation type="journal article" date="2019" name="Sci. Rep.">
        <title>Orb-weaving spider Araneus ventricosus genome elucidates the spidroin gene catalogue.</title>
        <authorList>
            <person name="Kono N."/>
            <person name="Nakamura H."/>
            <person name="Ohtoshi R."/>
            <person name="Moran D.A.P."/>
            <person name="Shinohara A."/>
            <person name="Yoshida Y."/>
            <person name="Fujiwara M."/>
            <person name="Mori M."/>
            <person name="Tomita M."/>
            <person name="Arakawa K."/>
        </authorList>
    </citation>
    <scope>NUCLEOTIDE SEQUENCE [LARGE SCALE GENOMIC DNA]</scope>
</reference>
<dbReference type="OrthoDB" id="6721348at2759"/>
<dbReference type="PANTHER" id="PTHR46114:SF2">
    <property type="entry name" value="CULLIN N-TERMINAL DOMAIN-CONTAINING PROTEIN"/>
    <property type="match status" value="1"/>
</dbReference>
<dbReference type="Proteomes" id="UP000499080">
    <property type="component" value="Unassembled WGS sequence"/>
</dbReference>
<sequence>MECNMTFTIHFLQSHLDFFPENIGSVSDEHSERFHQDILSMGARYQGKWNPKMLTDFCWTLKRDIPQPSTVDGPSSQESEGKGIHKKTPCDVTACRREYLRTALRSEECLYRLGSPWSTNAFGVLPTVRAGDLSAIEGAVMVY</sequence>